<protein>
    <submittedName>
        <fullName evidence="1">NGG1p interacting factor NIF3</fullName>
    </submittedName>
</protein>
<evidence type="ECO:0000313" key="2">
    <source>
        <dbReference type="Proteomes" id="UP000537890"/>
    </source>
</evidence>
<accession>A0A7Z0SF81</accession>
<comment type="caution">
    <text evidence="1">The sequence shown here is derived from an EMBL/GenBank/DDBJ whole genome shotgun (WGS) entry which is preliminary data.</text>
</comment>
<dbReference type="FunFam" id="3.30.70.120:FF:000006">
    <property type="entry name" value="GTP cyclohydrolase 1 type 2 homolog"/>
    <property type="match status" value="1"/>
</dbReference>
<dbReference type="AlphaFoldDB" id="A0A7Z0SF81"/>
<dbReference type="Proteomes" id="UP000537890">
    <property type="component" value="Unassembled WGS sequence"/>
</dbReference>
<gene>
    <name evidence="1" type="ORF">H0A75_05430</name>
</gene>
<proteinExistence type="predicted"/>
<dbReference type="InterPro" id="IPR036069">
    <property type="entry name" value="DUF34/NIF3_sf"/>
</dbReference>
<dbReference type="PANTHER" id="PTHR41774">
    <property type="match status" value="1"/>
</dbReference>
<dbReference type="EMBL" id="JACCHS010000084">
    <property type="protein sequence ID" value="NYT47110.1"/>
    <property type="molecule type" value="Genomic_DNA"/>
</dbReference>
<reference evidence="1 2" key="1">
    <citation type="submission" date="2020-05" db="EMBL/GenBank/DDBJ databases">
        <title>Horizontal transmission and recombination maintain forever young bacterial symbiont genomes.</title>
        <authorList>
            <person name="Russell S.L."/>
            <person name="Pepper-Tunick E."/>
            <person name="Svedberg J."/>
            <person name="Byrne A."/>
            <person name="Ruelas Castillo J."/>
            <person name="Vollmers C."/>
            <person name="Beinart R.A."/>
            <person name="Corbett-Detig R."/>
        </authorList>
    </citation>
    <scope>NUCLEOTIDE SEQUENCE [LARGE SCALE GENOMIC DNA]</scope>
    <source>
        <strain evidence="1">4727-3</strain>
    </source>
</reference>
<dbReference type="PANTHER" id="PTHR41774:SF1">
    <property type="entry name" value="NGG1P INTERACTING FACTOR NIF3"/>
    <property type="match status" value="1"/>
</dbReference>
<evidence type="ECO:0000313" key="1">
    <source>
        <dbReference type="EMBL" id="NYT47110.1"/>
    </source>
</evidence>
<dbReference type="InterPro" id="IPR015867">
    <property type="entry name" value="N-reg_PII/ATP_PRibTrfase_C"/>
</dbReference>
<dbReference type="Gene3D" id="3.30.70.120">
    <property type="match status" value="1"/>
</dbReference>
<sequence>MYKLCFFVPESHVEAVKAALFAQGAGRIGGYDCCAWQVLGTGQFKPLAGSQPFIGETEKITRLSEYKVEMVCADQLIKQVVSTLLQVHPYQEPAYEVYQFFTVDELM</sequence>
<organism evidence="1 2">
    <name type="scientific">Candidatus Methanofishera endochildressiae</name>
    <dbReference type="NCBI Taxonomy" id="2738884"/>
    <lineage>
        <taxon>Bacteria</taxon>
        <taxon>Pseudomonadati</taxon>
        <taxon>Pseudomonadota</taxon>
        <taxon>Gammaproteobacteria</taxon>
        <taxon>Candidatus Methanofishera</taxon>
    </lineage>
</organism>
<name>A0A7Z0SF81_9GAMM</name>
<dbReference type="SUPFAM" id="SSF102705">
    <property type="entry name" value="NIF3 (NGG1p interacting factor 3)-like"/>
    <property type="match status" value="1"/>
</dbReference>